<dbReference type="PANTHER" id="PTHR24422">
    <property type="entry name" value="CHEMOTAXIS PROTEIN METHYLTRANSFERASE"/>
    <property type="match status" value="1"/>
</dbReference>
<evidence type="ECO:0000313" key="7">
    <source>
        <dbReference type="EMBL" id="CUS40659.1"/>
    </source>
</evidence>
<name>A0A160TD34_9ZZZZ</name>
<gene>
    <name evidence="7" type="ORF">MGWOODY_Tha145</name>
</gene>
<dbReference type="InterPro" id="IPR022642">
    <property type="entry name" value="CheR_C"/>
</dbReference>
<proteinExistence type="predicted"/>
<reference evidence="7" key="1">
    <citation type="submission" date="2015-10" db="EMBL/GenBank/DDBJ databases">
        <authorList>
            <person name="Gilbert D.G."/>
        </authorList>
    </citation>
    <scope>NUCLEOTIDE SEQUENCE</scope>
</reference>
<dbReference type="EMBL" id="CZQC01000021">
    <property type="protein sequence ID" value="CUS40659.1"/>
    <property type="molecule type" value="Genomic_DNA"/>
</dbReference>
<evidence type="ECO:0000256" key="2">
    <source>
        <dbReference type="ARBA" id="ARBA00012534"/>
    </source>
</evidence>
<dbReference type="Gene3D" id="1.10.155.10">
    <property type="entry name" value="Chemotaxis receptor methyltransferase CheR, N-terminal domain"/>
    <property type="match status" value="1"/>
</dbReference>
<dbReference type="GO" id="GO:0008983">
    <property type="term" value="F:protein-glutamate O-methyltransferase activity"/>
    <property type="evidence" value="ECO:0007669"/>
    <property type="project" value="UniProtKB-EC"/>
</dbReference>
<comment type="catalytic activity">
    <reaction evidence="1">
        <text>L-glutamyl-[protein] + S-adenosyl-L-methionine = [protein]-L-glutamate 5-O-methyl ester + S-adenosyl-L-homocysteine</text>
        <dbReference type="Rhea" id="RHEA:24452"/>
        <dbReference type="Rhea" id="RHEA-COMP:10208"/>
        <dbReference type="Rhea" id="RHEA-COMP:10311"/>
        <dbReference type="ChEBI" id="CHEBI:29973"/>
        <dbReference type="ChEBI" id="CHEBI:57856"/>
        <dbReference type="ChEBI" id="CHEBI:59789"/>
        <dbReference type="ChEBI" id="CHEBI:82795"/>
        <dbReference type="EC" id="2.1.1.80"/>
    </reaction>
</comment>
<dbReference type="InterPro" id="IPR050903">
    <property type="entry name" value="Bact_Chemotaxis_MeTrfase"/>
</dbReference>
<feature type="domain" description="CheR-type methyltransferase" evidence="6">
    <location>
        <begin position="1"/>
        <end position="265"/>
    </location>
</feature>
<evidence type="ECO:0000256" key="5">
    <source>
        <dbReference type="ARBA" id="ARBA00022691"/>
    </source>
</evidence>
<evidence type="ECO:0000256" key="1">
    <source>
        <dbReference type="ARBA" id="ARBA00001541"/>
    </source>
</evidence>
<dbReference type="InterPro" id="IPR036804">
    <property type="entry name" value="CheR_N_sf"/>
</dbReference>
<evidence type="ECO:0000256" key="4">
    <source>
        <dbReference type="ARBA" id="ARBA00022679"/>
    </source>
</evidence>
<dbReference type="AlphaFoldDB" id="A0A160TD34"/>
<protein>
    <recommendedName>
        <fullName evidence="2">protein-glutamate O-methyltransferase</fullName>
        <ecNumber evidence="2">2.1.1.80</ecNumber>
    </recommendedName>
</protein>
<dbReference type="Pfam" id="PF01739">
    <property type="entry name" value="CheR"/>
    <property type="match status" value="1"/>
</dbReference>
<sequence length="265" mass="30554">MTQKDFDEIAALAMTHTGIVLGNHKINMVYARIARRLRVLGMNTFRHYLTYLNANFEAESTEFVNALTTNLTSFFRENHHFDFLRSEAFPKLRQQGKKRLRIWSSGCSIGQEAYSIAITLKQSSFPSDWDIKILATDLDSNVVEKGNQGIYPADSISSLPKDVKQNYFKHSPDGKTIRVKDGVREMVYFKRLNLLEDWPVKGPFDIIFCRNVVIYFNKDTQRTLFDRYANLLPVGGYLFIGHSESLNGISTRFESIGNTIYRKIR</sequence>
<dbReference type="InterPro" id="IPR000780">
    <property type="entry name" value="CheR_MeTrfase"/>
</dbReference>
<dbReference type="PIRSF" id="PIRSF000410">
    <property type="entry name" value="CheR"/>
    <property type="match status" value="1"/>
</dbReference>
<dbReference type="PANTHER" id="PTHR24422:SF19">
    <property type="entry name" value="CHEMOTAXIS PROTEIN METHYLTRANSFERASE"/>
    <property type="match status" value="1"/>
</dbReference>
<dbReference type="EC" id="2.1.1.80" evidence="2"/>
<evidence type="ECO:0000259" key="6">
    <source>
        <dbReference type="PROSITE" id="PS50123"/>
    </source>
</evidence>
<keyword evidence="3 7" id="KW-0489">Methyltransferase</keyword>
<keyword evidence="5" id="KW-0949">S-adenosyl-L-methionine</keyword>
<dbReference type="InterPro" id="IPR029063">
    <property type="entry name" value="SAM-dependent_MTases_sf"/>
</dbReference>
<dbReference type="GO" id="GO:0032259">
    <property type="term" value="P:methylation"/>
    <property type="evidence" value="ECO:0007669"/>
    <property type="project" value="UniProtKB-KW"/>
</dbReference>
<dbReference type="InterPro" id="IPR026024">
    <property type="entry name" value="Chemotaxis_MeTrfase_CheR"/>
</dbReference>
<dbReference type="InterPro" id="IPR022641">
    <property type="entry name" value="CheR_N"/>
</dbReference>
<evidence type="ECO:0000256" key="3">
    <source>
        <dbReference type="ARBA" id="ARBA00022603"/>
    </source>
</evidence>
<dbReference type="SMART" id="SM00138">
    <property type="entry name" value="MeTrc"/>
    <property type="match status" value="1"/>
</dbReference>
<keyword evidence="4 7" id="KW-0808">Transferase</keyword>
<dbReference type="Pfam" id="PF03705">
    <property type="entry name" value="CheR_N"/>
    <property type="match status" value="1"/>
</dbReference>
<dbReference type="SUPFAM" id="SSF53335">
    <property type="entry name" value="S-adenosyl-L-methionine-dependent methyltransferases"/>
    <property type="match status" value="1"/>
</dbReference>
<accession>A0A160TD34</accession>
<dbReference type="SUPFAM" id="SSF47757">
    <property type="entry name" value="Chemotaxis receptor methyltransferase CheR, N-terminal domain"/>
    <property type="match status" value="1"/>
</dbReference>
<organism evidence="7">
    <name type="scientific">hydrothermal vent metagenome</name>
    <dbReference type="NCBI Taxonomy" id="652676"/>
    <lineage>
        <taxon>unclassified sequences</taxon>
        <taxon>metagenomes</taxon>
        <taxon>ecological metagenomes</taxon>
    </lineage>
</organism>
<dbReference type="PRINTS" id="PR00996">
    <property type="entry name" value="CHERMTFRASE"/>
</dbReference>
<dbReference type="Gene3D" id="3.40.50.150">
    <property type="entry name" value="Vaccinia Virus protein VP39"/>
    <property type="match status" value="1"/>
</dbReference>
<dbReference type="PROSITE" id="PS50123">
    <property type="entry name" value="CHER"/>
    <property type="match status" value="1"/>
</dbReference>